<name>A0A139ICX6_9PEZI</name>
<accession>A0A139ICX6</accession>
<comment type="caution">
    <text evidence="2">The sequence shown here is derived from an EMBL/GenBank/DDBJ whole genome shotgun (WGS) entry which is preliminary data.</text>
</comment>
<keyword evidence="3" id="KW-1185">Reference proteome</keyword>
<feature type="region of interest" description="Disordered" evidence="1">
    <location>
        <begin position="74"/>
        <end position="124"/>
    </location>
</feature>
<dbReference type="EMBL" id="LFZO01000150">
    <property type="protein sequence ID" value="KXT12466.1"/>
    <property type="molecule type" value="Genomic_DNA"/>
</dbReference>
<proteinExistence type="predicted"/>
<evidence type="ECO:0000256" key="1">
    <source>
        <dbReference type="SAM" id="MobiDB-lite"/>
    </source>
</evidence>
<gene>
    <name evidence="2" type="ORF">AC579_7354</name>
</gene>
<dbReference type="Proteomes" id="UP000073492">
    <property type="component" value="Unassembled WGS sequence"/>
</dbReference>
<sequence>MELRACATTTNGRDDEVREIGTNKRILDAAAAAQTLTAPLPCQRLKFVAVILPYFGSQAVFFMPVQCRGALFSSGPRKGPTANASSSLQARRPQPRPQSNANTARGVRPFKDPTRGMPPVTLDRHPYGRMILASEKLVRRTVVRASHTQQQGARRRRLAEADFEGQQVYSHLRSLQYVAGRCINGMQFPIRGPEESTCV</sequence>
<evidence type="ECO:0000313" key="2">
    <source>
        <dbReference type="EMBL" id="KXT12466.1"/>
    </source>
</evidence>
<organism evidence="2 3">
    <name type="scientific">Pseudocercospora musae</name>
    <dbReference type="NCBI Taxonomy" id="113226"/>
    <lineage>
        <taxon>Eukaryota</taxon>
        <taxon>Fungi</taxon>
        <taxon>Dikarya</taxon>
        <taxon>Ascomycota</taxon>
        <taxon>Pezizomycotina</taxon>
        <taxon>Dothideomycetes</taxon>
        <taxon>Dothideomycetidae</taxon>
        <taxon>Mycosphaerellales</taxon>
        <taxon>Mycosphaerellaceae</taxon>
        <taxon>Pseudocercospora</taxon>
    </lineage>
</organism>
<evidence type="ECO:0000313" key="3">
    <source>
        <dbReference type="Proteomes" id="UP000073492"/>
    </source>
</evidence>
<dbReference type="AlphaFoldDB" id="A0A139ICX6"/>
<protein>
    <submittedName>
        <fullName evidence="2">Uncharacterized protein</fullName>
    </submittedName>
</protein>
<reference evidence="2 3" key="1">
    <citation type="submission" date="2015-07" db="EMBL/GenBank/DDBJ databases">
        <title>Comparative genomics of the Sigatoka disease complex on banana suggests a link between parallel evolutionary changes in Pseudocercospora fijiensis and Pseudocercospora eumusae and increased virulence on the banana host.</title>
        <authorList>
            <person name="Chang T.-C."/>
            <person name="Salvucci A."/>
            <person name="Crous P.W."/>
            <person name="Stergiopoulos I."/>
        </authorList>
    </citation>
    <scope>NUCLEOTIDE SEQUENCE [LARGE SCALE GENOMIC DNA]</scope>
    <source>
        <strain evidence="2 3">CBS 116634</strain>
    </source>
</reference>